<evidence type="ECO:0000256" key="6">
    <source>
        <dbReference type="ARBA" id="ARBA00025687"/>
    </source>
</evidence>
<evidence type="ECO:0000256" key="2">
    <source>
        <dbReference type="ARBA" id="ARBA00005635"/>
    </source>
</evidence>
<dbReference type="AlphaFoldDB" id="A0A5N4DLM5"/>
<evidence type="ECO:0000313" key="9">
    <source>
        <dbReference type="Proteomes" id="UP000299084"/>
    </source>
</evidence>
<evidence type="ECO:0000256" key="1">
    <source>
        <dbReference type="ARBA" id="ARBA00004123"/>
    </source>
</evidence>
<comment type="function">
    <text evidence="6">Component of the Mediator complex, a coactivator involved in the regulated transcription of nearly all RNA polymerase II-dependent genes. Mediator functions as a bridge to convey information from gene-specific regulatory proteins to the basal RNA polymerase II transcription machinery. Mediator is recruited to promoters by direct interactions with regulatory proteins and serves as a scaffold for the assembly of a functional preinitiation complex with RNA polymerase II and the general transcription factors.</text>
</comment>
<comment type="caution">
    <text evidence="8">The sequence shown here is derived from an EMBL/GenBank/DDBJ whole genome shotgun (WGS) entry which is preliminary data.</text>
</comment>
<dbReference type="EMBL" id="JWIN03000010">
    <property type="protein sequence ID" value="KAB1272048.1"/>
    <property type="molecule type" value="Genomic_DNA"/>
</dbReference>
<protein>
    <recommendedName>
        <fullName evidence="7">Cofactor required for Sp1 transcriptional activation subunit 6</fullName>
    </recommendedName>
</protein>
<dbReference type="Proteomes" id="UP000299084">
    <property type="component" value="Unassembled WGS sequence"/>
</dbReference>
<comment type="similarity">
    <text evidence="2">Belongs to the Mediator complex subunit 17 family.</text>
</comment>
<keyword evidence="9" id="KW-1185">Reference proteome</keyword>
<evidence type="ECO:0000256" key="5">
    <source>
        <dbReference type="ARBA" id="ARBA00023242"/>
    </source>
</evidence>
<gene>
    <name evidence="8" type="ORF">Cadr_000015416</name>
</gene>
<dbReference type="InterPro" id="IPR019313">
    <property type="entry name" value="Mediator_Med17"/>
</dbReference>
<accession>A0A5N4DLM5</accession>
<evidence type="ECO:0000256" key="4">
    <source>
        <dbReference type="ARBA" id="ARBA00023163"/>
    </source>
</evidence>
<dbReference type="GO" id="GO:0006357">
    <property type="term" value="P:regulation of transcription by RNA polymerase II"/>
    <property type="evidence" value="ECO:0007669"/>
    <property type="project" value="InterPro"/>
</dbReference>
<name>A0A5N4DLM5_CAMDR</name>
<comment type="subcellular location">
    <subcellularLocation>
        <location evidence="1">Nucleus</location>
    </subcellularLocation>
</comment>
<dbReference type="GO" id="GO:0016592">
    <property type="term" value="C:mediator complex"/>
    <property type="evidence" value="ECO:0007669"/>
    <property type="project" value="InterPro"/>
</dbReference>
<dbReference type="PANTHER" id="PTHR13114:SF7">
    <property type="entry name" value="MEDIATOR OF RNA POLYMERASE II TRANSCRIPTION SUBUNIT 17"/>
    <property type="match status" value="1"/>
</dbReference>
<keyword evidence="3" id="KW-0805">Transcription regulation</keyword>
<dbReference type="GO" id="GO:0003712">
    <property type="term" value="F:transcription coregulator activity"/>
    <property type="evidence" value="ECO:0007669"/>
    <property type="project" value="InterPro"/>
</dbReference>
<organism evidence="8 9">
    <name type="scientific">Camelus dromedarius</name>
    <name type="common">Dromedary</name>
    <name type="synonym">Arabian camel</name>
    <dbReference type="NCBI Taxonomy" id="9838"/>
    <lineage>
        <taxon>Eukaryota</taxon>
        <taxon>Metazoa</taxon>
        <taxon>Chordata</taxon>
        <taxon>Craniata</taxon>
        <taxon>Vertebrata</taxon>
        <taxon>Euteleostomi</taxon>
        <taxon>Mammalia</taxon>
        <taxon>Eutheria</taxon>
        <taxon>Laurasiatheria</taxon>
        <taxon>Artiodactyla</taxon>
        <taxon>Tylopoda</taxon>
        <taxon>Camelidae</taxon>
        <taxon>Camelus</taxon>
    </lineage>
</organism>
<keyword evidence="4" id="KW-0804">Transcription</keyword>
<evidence type="ECO:0000256" key="3">
    <source>
        <dbReference type="ARBA" id="ARBA00023015"/>
    </source>
</evidence>
<evidence type="ECO:0000256" key="7">
    <source>
        <dbReference type="ARBA" id="ARBA00030134"/>
    </source>
</evidence>
<reference evidence="8 9" key="1">
    <citation type="journal article" date="2019" name="Mol. Ecol. Resour.">
        <title>Improving Illumina assemblies with Hi-C and long reads: an example with the North African dromedary.</title>
        <authorList>
            <person name="Elbers J.P."/>
            <person name="Rogers M.F."/>
            <person name="Perelman P.L."/>
            <person name="Proskuryakova A.A."/>
            <person name="Serdyukova N.A."/>
            <person name="Johnson W.E."/>
            <person name="Horin P."/>
            <person name="Corander J."/>
            <person name="Murphy D."/>
            <person name="Burger P.A."/>
        </authorList>
    </citation>
    <scope>NUCLEOTIDE SEQUENCE [LARGE SCALE GENOMIC DNA]</scope>
    <source>
        <strain evidence="8">Drom800</strain>
        <tissue evidence="8">Blood</tissue>
    </source>
</reference>
<sequence length="135" mass="14998">MLLSVKSPCRSQMSQHQVHAVQQLAKVMGWQVLSFSNHVGLGPVESIGNASAITVASPSGDYAISVRNGPESGSKIMVQFPRNQCKDLPKSDVLQDSKWNHLRGPFREVQWNKMEGRNFVYKMELLMSALSPCLL</sequence>
<dbReference type="GO" id="GO:0070847">
    <property type="term" value="C:core mediator complex"/>
    <property type="evidence" value="ECO:0007669"/>
    <property type="project" value="TreeGrafter"/>
</dbReference>
<evidence type="ECO:0000313" key="8">
    <source>
        <dbReference type="EMBL" id="KAB1272048.1"/>
    </source>
</evidence>
<dbReference type="PANTHER" id="PTHR13114">
    <property type="entry name" value="MEDIATOR OF RNA POLYMERASE II TRANSCRIPTION SUBUNIT 17"/>
    <property type="match status" value="1"/>
</dbReference>
<proteinExistence type="inferred from homology"/>
<keyword evidence="5" id="KW-0539">Nucleus</keyword>